<dbReference type="STRING" id="1328759.A0A5C2SJD4"/>
<gene>
    <name evidence="4" type="ORF">L227DRAFT_599070</name>
</gene>
<feature type="region of interest" description="Disordered" evidence="2">
    <location>
        <begin position="273"/>
        <end position="332"/>
    </location>
</feature>
<keyword evidence="5" id="KW-1185">Reference proteome</keyword>
<sequence>MFLTPRHPQTYIYSQDAFSEADYYESMARQAAEEYAMARARVEAIERQRERELYHRHPLNHTRFARVLPRHASCHQHVPLSQPTYLSARDLEFIARRESEERRQTLLAREREVQRQHALAEAAQRQEAERRFRALQAQREHQEAERCARAQEDKRTHEQVKAFLAFLGLVAQVAAQVQVQTQQPSPSERPQNTPVSVSEPSIKPVDRKGKGRAVETVPAVSTPAPVPAPAPAQPTAQLPSFKEELEARIRNEIDPDVQESLVLLYSHIFDSHSATDSQPVAGPSKPKETRVCMPAKESAPDTSSRPTEVKPTPRPVSESRPTTEGADHDRTLGEIKEVEAALRKLQEDFKFPSHLDFVSPAPSVANASSSSASDSDEPGRLAYTPNNTPVHAYENALNALLTRLDAVESNGDLEVRGRRKEVVKAVEGALEAVERRVEESRERERQRSRERRASEVASVEPVAAVVAETKVEDTPAVAAEAVKVDDTTTVAAEEVEVDDTTAVEITPVTEVPPVVEEAAIVPIAVDTEDVSSHFPDPTTVSVESSVVEVPPAVNAPTPLSVVAADDTSVNALEATPDSTPEEPEPAPFVEAPVDLDTAASPASVTEEAAPVATPKDDTDDSDYSPVPLVPSPSEYILPPTSIWPPDIETPECVTKSDATPAQDGVAEDNNTPSLSATTVSEPTTITVSSVSSPADADEDSETTFLLSSKPLADEPKKRASHASDPVTEEAEIINKEDLDLERARGDSDWSDLESDA</sequence>
<feature type="region of interest" description="Disordered" evidence="2">
    <location>
        <begin position="434"/>
        <end position="455"/>
    </location>
</feature>
<organism evidence="4 5">
    <name type="scientific">Lentinus tigrinus ALCF2SS1-6</name>
    <dbReference type="NCBI Taxonomy" id="1328759"/>
    <lineage>
        <taxon>Eukaryota</taxon>
        <taxon>Fungi</taxon>
        <taxon>Dikarya</taxon>
        <taxon>Basidiomycota</taxon>
        <taxon>Agaricomycotina</taxon>
        <taxon>Agaricomycetes</taxon>
        <taxon>Polyporales</taxon>
        <taxon>Polyporaceae</taxon>
        <taxon>Lentinus</taxon>
    </lineage>
</organism>
<dbReference type="OrthoDB" id="333905at2759"/>
<dbReference type="EMBL" id="ML122256">
    <property type="protein sequence ID" value="RPD63394.1"/>
    <property type="molecule type" value="Genomic_DNA"/>
</dbReference>
<dbReference type="Gene3D" id="1.20.58.120">
    <property type="entry name" value="BAG domain"/>
    <property type="match status" value="1"/>
</dbReference>
<evidence type="ECO:0000313" key="4">
    <source>
        <dbReference type="EMBL" id="RPD63394.1"/>
    </source>
</evidence>
<dbReference type="InterPro" id="IPR003103">
    <property type="entry name" value="BAG_domain"/>
</dbReference>
<reference evidence="4" key="1">
    <citation type="journal article" date="2018" name="Genome Biol. Evol.">
        <title>Genomics and development of Lentinus tigrinus, a white-rot wood-decaying mushroom with dimorphic fruiting bodies.</title>
        <authorList>
            <person name="Wu B."/>
            <person name="Xu Z."/>
            <person name="Knudson A."/>
            <person name="Carlson A."/>
            <person name="Chen N."/>
            <person name="Kovaka S."/>
            <person name="LaButti K."/>
            <person name="Lipzen A."/>
            <person name="Pennachio C."/>
            <person name="Riley R."/>
            <person name="Schakwitz W."/>
            <person name="Umezawa K."/>
            <person name="Ohm R.A."/>
            <person name="Grigoriev I.V."/>
            <person name="Nagy L.G."/>
            <person name="Gibbons J."/>
            <person name="Hibbett D."/>
        </authorList>
    </citation>
    <scope>NUCLEOTIDE SEQUENCE [LARGE SCALE GENOMIC DNA]</scope>
    <source>
        <strain evidence="4">ALCF2SS1-6</strain>
    </source>
</reference>
<dbReference type="GO" id="GO:0051087">
    <property type="term" value="F:protein-folding chaperone binding"/>
    <property type="evidence" value="ECO:0007669"/>
    <property type="project" value="InterPro"/>
</dbReference>
<evidence type="ECO:0000256" key="1">
    <source>
        <dbReference type="SAM" id="Coils"/>
    </source>
</evidence>
<dbReference type="Pfam" id="PF02179">
    <property type="entry name" value="BAG"/>
    <property type="match status" value="1"/>
</dbReference>
<feature type="compositionally biased region" description="Basic and acidic residues" evidence="2">
    <location>
        <begin position="434"/>
        <end position="454"/>
    </location>
</feature>
<evidence type="ECO:0000313" key="5">
    <source>
        <dbReference type="Proteomes" id="UP000313359"/>
    </source>
</evidence>
<name>A0A5C2SJD4_9APHY</name>
<feature type="compositionally biased region" description="Low complexity" evidence="2">
    <location>
        <begin position="675"/>
        <end position="692"/>
    </location>
</feature>
<feature type="region of interest" description="Disordered" evidence="2">
    <location>
        <begin position="598"/>
        <end position="756"/>
    </location>
</feature>
<evidence type="ECO:0000259" key="3">
    <source>
        <dbReference type="Pfam" id="PF02179"/>
    </source>
</evidence>
<feature type="domain" description="BAG" evidence="3">
    <location>
        <begin position="393"/>
        <end position="434"/>
    </location>
</feature>
<protein>
    <recommendedName>
        <fullName evidence="3">BAG domain-containing protein</fullName>
    </recommendedName>
</protein>
<feature type="compositionally biased region" description="Basic and acidic residues" evidence="2">
    <location>
        <begin position="732"/>
        <end position="747"/>
    </location>
</feature>
<feature type="region of interest" description="Disordered" evidence="2">
    <location>
        <begin position="180"/>
        <end position="237"/>
    </location>
</feature>
<keyword evidence="1" id="KW-0175">Coiled coil</keyword>
<dbReference type="SUPFAM" id="SSF63491">
    <property type="entry name" value="BAG domain"/>
    <property type="match status" value="1"/>
</dbReference>
<feature type="compositionally biased region" description="Low complexity" evidence="2">
    <location>
        <begin position="214"/>
        <end position="223"/>
    </location>
</feature>
<feature type="region of interest" description="Disordered" evidence="2">
    <location>
        <begin position="362"/>
        <end position="381"/>
    </location>
</feature>
<evidence type="ECO:0000256" key="2">
    <source>
        <dbReference type="SAM" id="MobiDB-lite"/>
    </source>
</evidence>
<feature type="coiled-coil region" evidence="1">
    <location>
        <begin position="96"/>
        <end position="154"/>
    </location>
</feature>
<dbReference type="InterPro" id="IPR036533">
    <property type="entry name" value="BAG_dom_sf"/>
</dbReference>
<dbReference type="Proteomes" id="UP000313359">
    <property type="component" value="Unassembled WGS sequence"/>
</dbReference>
<dbReference type="AlphaFoldDB" id="A0A5C2SJD4"/>
<accession>A0A5C2SJD4</accession>
<proteinExistence type="predicted"/>
<feature type="compositionally biased region" description="Polar residues" evidence="2">
    <location>
        <begin position="184"/>
        <end position="199"/>
    </location>
</feature>
<feature type="compositionally biased region" description="Low complexity" evidence="2">
    <location>
        <begin position="362"/>
        <end position="373"/>
    </location>
</feature>